<comment type="catalytic activity">
    <reaction evidence="1 12 13">
        <text>[protein]-peptidylproline (omega=180) = [protein]-peptidylproline (omega=0)</text>
        <dbReference type="Rhea" id="RHEA:16237"/>
        <dbReference type="Rhea" id="RHEA-COMP:10747"/>
        <dbReference type="Rhea" id="RHEA-COMP:10748"/>
        <dbReference type="ChEBI" id="CHEBI:83833"/>
        <dbReference type="ChEBI" id="CHEBI:83834"/>
        <dbReference type="EC" id="5.2.1.8"/>
    </reaction>
</comment>
<dbReference type="SUPFAM" id="SSF54534">
    <property type="entry name" value="FKBP-like"/>
    <property type="match status" value="1"/>
</dbReference>
<dbReference type="Gene3D" id="3.30.70.1050">
    <property type="entry name" value="Trigger factor ribosome-binding domain"/>
    <property type="match status" value="1"/>
</dbReference>
<evidence type="ECO:0000256" key="2">
    <source>
        <dbReference type="ARBA" id="ARBA00005464"/>
    </source>
</evidence>
<sequence length="475" mass="53413">MSLKTQRVNDANAIASSTISAELVDKKSQAITQQFAKNVNIHGFRKGKAPVSIVKQRYAKQIQQEVEQEAVRESFQQALKDLKIEQKDVLGNPAITKFERKGEEIDVEFKISLAPKVDLSKLKSCVPEVKVKEPSLKEIDERLDEIAKSQTPLVEAKATAKLAEGDTANIDFEGFIGDKAFEGGKAEGFDLLIGSKQFIAGFEDQLIGMKKGEEKDIKVTFPQDYQAKDLAGKEATFKIKLNAIKVKGESKLDDEFAKKILNQADATLQTLKDQIKLQLQNEARVKLYNEELKPKLVDNILETIKFDLPDLIVEQEMNILLNNYARTLTQEEFEKFQNDSKAIEEKRKELESEAQKSVRITFIVDSASKEYGVQVQDNEVIQALYYEAMMAGQNPKATLEFYQKQNLLPAVKMAMLEDRILTMLLDEKNNTSSASKGSEKAEKPKTTKATKEPKEGEEKPKKAPAKKTTAKKEDK</sequence>
<feature type="region of interest" description="Disordered" evidence="16">
    <location>
        <begin position="428"/>
        <end position="475"/>
    </location>
</feature>
<dbReference type="Pfam" id="PF05698">
    <property type="entry name" value="Trigger_C"/>
    <property type="match status" value="1"/>
</dbReference>
<keyword evidence="9 12" id="KW-0413">Isomerase</keyword>
<dbReference type="RefSeq" id="WP_115569730.1">
    <property type="nucleotide sequence ID" value="NZ_NXLV01000009.1"/>
</dbReference>
<dbReference type="GO" id="GO:0003755">
    <property type="term" value="F:peptidyl-prolyl cis-trans isomerase activity"/>
    <property type="evidence" value="ECO:0007669"/>
    <property type="project" value="UniProtKB-UniRule"/>
</dbReference>
<evidence type="ECO:0000313" key="19">
    <source>
        <dbReference type="Proteomes" id="UP000257045"/>
    </source>
</evidence>
<dbReference type="PIRSF" id="PIRSF003095">
    <property type="entry name" value="Trigger_factor"/>
    <property type="match status" value="1"/>
</dbReference>
<dbReference type="GO" id="GO:0005737">
    <property type="term" value="C:cytoplasm"/>
    <property type="evidence" value="ECO:0007669"/>
    <property type="project" value="UniProtKB-SubCell"/>
</dbReference>
<dbReference type="Gene3D" id="1.10.3120.10">
    <property type="entry name" value="Trigger factor, C-terminal domain"/>
    <property type="match status" value="1"/>
</dbReference>
<accession>A0A3D8J108</accession>
<evidence type="ECO:0000256" key="5">
    <source>
        <dbReference type="ARBA" id="ARBA00022490"/>
    </source>
</evidence>
<dbReference type="OrthoDB" id="9767721at2"/>
<proteinExistence type="inferred from homology"/>
<dbReference type="GO" id="GO:0015031">
    <property type="term" value="P:protein transport"/>
    <property type="evidence" value="ECO:0007669"/>
    <property type="project" value="UniProtKB-UniRule"/>
</dbReference>
<keyword evidence="19" id="KW-1185">Reference proteome</keyword>
<evidence type="ECO:0000313" key="18">
    <source>
        <dbReference type="EMBL" id="RDU70461.1"/>
    </source>
</evidence>
<evidence type="ECO:0000256" key="3">
    <source>
        <dbReference type="ARBA" id="ARBA00013194"/>
    </source>
</evidence>
<reference evidence="18 19" key="1">
    <citation type="submission" date="2018-04" db="EMBL/GenBank/DDBJ databases">
        <title>Novel Campyloabacter and Helicobacter Species and Strains.</title>
        <authorList>
            <person name="Mannion A.J."/>
            <person name="Shen Z."/>
            <person name="Fox J.G."/>
        </authorList>
    </citation>
    <scope>NUCLEOTIDE SEQUENCE [LARGE SCALE GENOMIC DNA]</scope>
    <source>
        <strain evidence="18 19">MIT 04-9366</strain>
    </source>
</reference>
<dbReference type="PROSITE" id="PS50059">
    <property type="entry name" value="FKBP_PPIASE"/>
    <property type="match status" value="1"/>
</dbReference>
<dbReference type="EC" id="5.2.1.8" evidence="3 12"/>
<organism evidence="18 19">
    <name type="scientific">Helicobacter brantae</name>
    <dbReference type="NCBI Taxonomy" id="375927"/>
    <lineage>
        <taxon>Bacteria</taxon>
        <taxon>Pseudomonadati</taxon>
        <taxon>Campylobacterota</taxon>
        <taxon>Epsilonproteobacteria</taxon>
        <taxon>Campylobacterales</taxon>
        <taxon>Helicobacteraceae</taxon>
        <taxon>Helicobacter</taxon>
    </lineage>
</organism>
<dbReference type="InterPro" id="IPR008881">
    <property type="entry name" value="Trigger_fac_ribosome-bd_bac"/>
</dbReference>
<dbReference type="InterPro" id="IPR046357">
    <property type="entry name" value="PPIase_dom_sf"/>
</dbReference>
<keyword evidence="10 12" id="KW-0131">Cell cycle</keyword>
<evidence type="ECO:0000256" key="6">
    <source>
        <dbReference type="ARBA" id="ARBA00022618"/>
    </source>
</evidence>
<comment type="caution">
    <text evidence="18">The sequence shown here is derived from an EMBL/GenBank/DDBJ whole genome shotgun (WGS) entry which is preliminary data.</text>
</comment>
<evidence type="ECO:0000256" key="9">
    <source>
        <dbReference type="ARBA" id="ARBA00023235"/>
    </source>
</evidence>
<evidence type="ECO:0000256" key="4">
    <source>
        <dbReference type="ARBA" id="ARBA00016902"/>
    </source>
</evidence>
<feature type="compositionally biased region" description="Basic and acidic residues" evidence="16">
    <location>
        <begin position="437"/>
        <end position="461"/>
    </location>
</feature>
<dbReference type="InterPro" id="IPR037041">
    <property type="entry name" value="Trigger_fac_C_sf"/>
</dbReference>
<dbReference type="HAMAP" id="MF_00303">
    <property type="entry name" value="Trigger_factor_Tig"/>
    <property type="match status" value="1"/>
</dbReference>
<name>A0A3D8J108_9HELI</name>
<evidence type="ECO:0000256" key="14">
    <source>
        <dbReference type="RuleBase" id="RU003914"/>
    </source>
</evidence>
<evidence type="ECO:0000259" key="17">
    <source>
        <dbReference type="PROSITE" id="PS50059"/>
    </source>
</evidence>
<evidence type="ECO:0000256" key="12">
    <source>
        <dbReference type="HAMAP-Rule" id="MF_00303"/>
    </source>
</evidence>
<dbReference type="Proteomes" id="UP000257045">
    <property type="component" value="Unassembled WGS sequence"/>
</dbReference>
<dbReference type="SUPFAM" id="SSF109998">
    <property type="entry name" value="Triger factor/SurA peptide-binding domain-like"/>
    <property type="match status" value="1"/>
</dbReference>
<protein>
    <recommendedName>
        <fullName evidence="4 12">Trigger factor</fullName>
        <shortName evidence="12">TF</shortName>
        <ecNumber evidence="3 12">5.2.1.8</ecNumber>
    </recommendedName>
    <alternativeName>
        <fullName evidence="11 12">PPIase</fullName>
    </alternativeName>
</protein>
<evidence type="ECO:0000256" key="10">
    <source>
        <dbReference type="ARBA" id="ARBA00023306"/>
    </source>
</evidence>
<dbReference type="Pfam" id="PF00254">
    <property type="entry name" value="FKBP_C"/>
    <property type="match status" value="1"/>
</dbReference>
<comment type="subcellular location">
    <subcellularLocation>
        <location evidence="12">Cytoplasm</location>
    </subcellularLocation>
    <text evidence="12">About half TF is bound to the ribosome near the polypeptide exit tunnel while the other half is free in the cytoplasm.</text>
</comment>
<dbReference type="GO" id="GO:0006457">
    <property type="term" value="P:protein folding"/>
    <property type="evidence" value="ECO:0007669"/>
    <property type="project" value="UniProtKB-UniRule"/>
</dbReference>
<keyword evidence="7 12" id="KW-0697">Rotamase</keyword>
<keyword evidence="8 12" id="KW-0143">Chaperone</keyword>
<gene>
    <name evidence="12" type="primary">tig</name>
    <name evidence="18" type="ORF">CQA58_05530</name>
</gene>
<comment type="function">
    <text evidence="12">Involved in protein export. Acts as a chaperone by maintaining the newly synthesized protein in an open conformation. Functions as a peptidyl-prolyl cis-trans isomerase.</text>
</comment>
<dbReference type="GO" id="GO:0051301">
    <property type="term" value="P:cell division"/>
    <property type="evidence" value="ECO:0007669"/>
    <property type="project" value="UniProtKB-KW"/>
</dbReference>
<dbReference type="InterPro" id="IPR005215">
    <property type="entry name" value="Trig_fac"/>
</dbReference>
<dbReference type="InterPro" id="IPR008880">
    <property type="entry name" value="Trigger_fac_C"/>
</dbReference>
<keyword evidence="5 12" id="KW-0963">Cytoplasm</keyword>
<dbReference type="InterPro" id="IPR036611">
    <property type="entry name" value="Trigger_fac_ribosome-bd_sf"/>
</dbReference>
<evidence type="ECO:0000256" key="1">
    <source>
        <dbReference type="ARBA" id="ARBA00000971"/>
    </source>
</evidence>
<keyword evidence="15" id="KW-0175">Coiled coil</keyword>
<evidence type="ECO:0000256" key="15">
    <source>
        <dbReference type="SAM" id="Coils"/>
    </source>
</evidence>
<dbReference type="SUPFAM" id="SSF102735">
    <property type="entry name" value="Trigger factor ribosome-binding domain"/>
    <property type="match status" value="1"/>
</dbReference>
<dbReference type="FunFam" id="3.10.50.40:FF:000001">
    <property type="entry name" value="Trigger factor"/>
    <property type="match status" value="1"/>
</dbReference>
<dbReference type="EMBL" id="NXLV01000009">
    <property type="protein sequence ID" value="RDU70461.1"/>
    <property type="molecule type" value="Genomic_DNA"/>
</dbReference>
<evidence type="ECO:0000256" key="8">
    <source>
        <dbReference type="ARBA" id="ARBA00023186"/>
    </source>
</evidence>
<dbReference type="NCBIfam" id="TIGR00115">
    <property type="entry name" value="tig"/>
    <property type="match status" value="1"/>
</dbReference>
<dbReference type="Gene3D" id="3.10.50.40">
    <property type="match status" value="1"/>
</dbReference>
<evidence type="ECO:0000256" key="7">
    <source>
        <dbReference type="ARBA" id="ARBA00023110"/>
    </source>
</evidence>
<feature type="domain" description="PPIase FKBP-type" evidence="17">
    <location>
        <begin position="165"/>
        <end position="247"/>
    </location>
</feature>
<evidence type="ECO:0000256" key="16">
    <source>
        <dbReference type="SAM" id="MobiDB-lite"/>
    </source>
</evidence>
<dbReference type="Pfam" id="PF05697">
    <property type="entry name" value="Trigger_N"/>
    <property type="match status" value="1"/>
</dbReference>
<comment type="similarity">
    <text evidence="2 12 14">Belongs to the FKBP-type PPIase family. Tig subfamily.</text>
</comment>
<comment type="domain">
    <text evidence="12">Consists of 3 domains; the N-terminus binds the ribosome, the middle domain has PPIase activity, while the C-terminus has intrinsic chaperone activity on its own.</text>
</comment>
<dbReference type="InterPro" id="IPR001179">
    <property type="entry name" value="PPIase_FKBP_dom"/>
</dbReference>
<dbReference type="InterPro" id="IPR027304">
    <property type="entry name" value="Trigger_fact/SurA_dom_sf"/>
</dbReference>
<evidence type="ECO:0000256" key="13">
    <source>
        <dbReference type="PROSITE-ProRule" id="PRU00277"/>
    </source>
</evidence>
<dbReference type="AlphaFoldDB" id="A0A3D8J108"/>
<evidence type="ECO:0000256" key="11">
    <source>
        <dbReference type="ARBA" id="ARBA00029986"/>
    </source>
</evidence>
<feature type="coiled-coil region" evidence="15">
    <location>
        <begin position="333"/>
        <end position="360"/>
    </location>
</feature>
<keyword evidence="6 12" id="KW-0132">Cell division</keyword>